<dbReference type="Gene3D" id="1.20.1250.20">
    <property type="entry name" value="MFS general substrate transporter like domains"/>
    <property type="match status" value="1"/>
</dbReference>
<dbReference type="GO" id="GO:0022857">
    <property type="term" value="F:transmembrane transporter activity"/>
    <property type="evidence" value="ECO:0007669"/>
    <property type="project" value="InterPro"/>
</dbReference>
<keyword evidence="3 7" id="KW-0812">Transmembrane</keyword>
<feature type="transmembrane region" description="Helical" evidence="7">
    <location>
        <begin position="164"/>
        <end position="181"/>
    </location>
</feature>
<dbReference type="GO" id="GO:0016020">
    <property type="term" value="C:membrane"/>
    <property type="evidence" value="ECO:0007669"/>
    <property type="project" value="UniProtKB-SubCell"/>
</dbReference>
<protein>
    <submittedName>
        <fullName evidence="8">Transporter SEO1</fullName>
    </submittedName>
</protein>
<gene>
    <name evidence="8" type="ORF">BN7_6534</name>
</gene>
<reference evidence="8 9" key="1">
    <citation type="journal article" date="2012" name="Eukaryot. Cell">
        <title>Draft genome sequence of Wickerhamomyces ciferrii NRRL Y-1031 F-60-10.</title>
        <authorList>
            <person name="Schneider J."/>
            <person name="Andrea H."/>
            <person name="Blom J."/>
            <person name="Jaenicke S."/>
            <person name="Ruckert C."/>
            <person name="Schorsch C."/>
            <person name="Szczepanowski R."/>
            <person name="Farwick M."/>
            <person name="Goesmann A."/>
            <person name="Puhler A."/>
            <person name="Schaffer S."/>
            <person name="Tauch A."/>
            <person name="Kohler T."/>
            <person name="Brinkrolf K."/>
        </authorList>
    </citation>
    <scope>NUCLEOTIDE SEQUENCE [LARGE SCALE GENOMIC DNA]</scope>
    <source>
        <strain evidence="9">ATCC 14091 / BCRC 22168 / CBS 111 / JCM 3599 / NBRC 0793 / NRRL Y-1031 F-60-10</strain>
    </source>
</reference>
<dbReference type="PANTHER" id="PTHR43791">
    <property type="entry name" value="PERMEASE-RELATED"/>
    <property type="match status" value="1"/>
</dbReference>
<evidence type="ECO:0000256" key="2">
    <source>
        <dbReference type="ARBA" id="ARBA00022448"/>
    </source>
</evidence>
<dbReference type="SUPFAM" id="SSF103473">
    <property type="entry name" value="MFS general substrate transporter"/>
    <property type="match status" value="1"/>
</dbReference>
<feature type="region of interest" description="Disordered" evidence="6">
    <location>
        <begin position="305"/>
        <end position="334"/>
    </location>
</feature>
<feature type="compositionally biased region" description="Low complexity" evidence="6">
    <location>
        <begin position="314"/>
        <end position="327"/>
    </location>
</feature>
<comment type="caution">
    <text evidence="8">The sequence shown here is derived from an EMBL/GenBank/DDBJ whole genome shotgun (WGS) entry which is preliminary data.</text>
</comment>
<keyword evidence="9" id="KW-1185">Reference proteome</keyword>
<evidence type="ECO:0000256" key="7">
    <source>
        <dbReference type="SAM" id="Phobius"/>
    </source>
</evidence>
<keyword evidence="4 7" id="KW-1133">Transmembrane helix</keyword>
<evidence type="ECO:0000256" key="5">
    <source>
        <dbReference type="ARBA" id="ARBA00023136"/>
    </source>
</evidence>
<feature type="transmembrane region" description="Helical" evidence="7">
    <location>
        <begin position="254"/>
        <end position="275"/>
    </location>
</feature>
<feature type="transmembrane region" description="Helical" evidence="7">
    <location>
        <begin position="221"/>
        <end position="238"/>
    </location>
</feature>
<keyword evidence="2" id="KW-0813">Transport</keyword>
<dbReference type="EMBL" id="CAIF01000287">
    <property type="protein sequence ID" value="CCH46928.1"/>
    <property type="molecule type" value="Genomic_DNA"/>
</dbReference>
<dbReference type="PANTHER" id="PTHR43791:SF39">
    <property type="entry name" value="TRANSPORTER LIZ1_SEO1, PUTATIVE (AFU_ORTHOLOGUE AFUA_3G00980)-RELATED"/>
    <property type="match status" value="1"/>
</dbReference>
<dbReference type="InterPro" id="IPR011701">
    <property type="entry name" value="MFS"/>
</dbReference>
<sequence>MIGSMFSGYFQAAVYKNLNGKNGIEGWRWLFIIDFIVTIPVAILGYIVLIPNNAKKVWWLTSEELQLSKDRMKFRGEKPNDVWDWKAVKRILSSWQFWVFPSAYVLWDLSGQGGSYFAIIMKGLGGYSVYQINTIPTIQSVFRIITSLASGFIIDITAKRWHSFLGLMILWLIGLSIVVAWDVSRAGLFFGIILLGVSTPISPLFAGWINQSAQEDVQLKTATMSVMNLFCSLLEIPWNVKLFNTDYAPRYYNAYRWCLGLNSILLLYVPLILLFDRYQNRKRGLYKIETTKSDGSITVRGFFDEEENDDNSDKSSTTSVTKNTTVVQVRSTST</sequence>
<evidence type="ECO:0000256" key="1">
    <source>
        <dbReference type="ARBA" id="ARBA00004141"/>
    </source>
</evidence>
<dbReference type="Pfam" id="PF07690">
    <property type="entry name" value="MFS_1"/>
    <property type="match status" value="1"/>
</dbReference>
<dbReference type="STRING" id="1206466.K0L0G7"/>
<dbReference type="eggNOG" id="KOG2533">
    <property type="taxonomic scope" value="Eukaryota"/>
</dbReference>
<dbReference type="HOGENOM" id="CLU_001265_4_3_1"/>
<name>K0L0G7_WICCF</name>
<dbReference type="InterPro" id="IPR036259">
    <property type="entry name" value="MFS_trans_sf"/>
</dbReference>
<proteinExistence type="predicted"/>
<evidence type="ECO:0000313" key="8">
    <source>
        <dbReference type="EMBL" id="CCH46928.1"/>
    </source>
</evidence>
<dbReference type="Proteomes" id="UP000009328">
    <property type="component" value="Unassembled WGS sequence"/>
</dbReference>
<accession>K0L0G7</accession>
<comment type="subcellular location">
    <subcellularLocation>
        <location evidence="1">Membrane</location>
        <topology evidence="1">Multi-pass membrane protein</topology>
    </subcellularLocation>
</comment>
<organism evidence="8 9">
    <name type="scientific">Wickerhamomyces ciferrii (strain ATCC 14091 / BCRC 22168 / CBS 111 / JCM 3599 / NBRC 0793 / NRRL Y-1031 F-60-10)</name>
    <name type="common">Yeast</name>
    <name type="synonym">Pichia ciferrii</name>
    <dbReference type="NCBI Taxonomy" id="1206466"/>
    <lineage>
        <taxon>Eukaryota</taxon>
        <taxon>Fungi</taxon>
        <taxon>Dikarya</taxon>
        <taxon>Ascomycota</taxon>
        <taxon>Saccharomycotina</taxon>
        <taxon>Saccharomycetes</taxon>
        <taxon>Phaffomycetales</taxon>
        <taxon>Wickerhamomycetaceae</taxon>
        <taxon>Wickerhamomyces</taxon>
    </lineage>
</organism>
<dbReference type="InParanoid" id="K0L0G7"/>
<evidence type="ECO:0000256" key="4">
    <source>
        <dbReference type="ARBA" id="ARBA00022989"/>
    </source>
</evidence>
<feature type="transmembrane region" description="Helical" evidence="7">
    <location>
        <begin position="187"/>
        <end position="209"/>
    </location>
</feature>
<dbReference type="AlphaFoldDB" id="K0L0G7"/>
<evidence type="ECO:0000256" key="6">
    <source>
        <dbReference type="SAM" id="MobiDB-lite"/>
    </source>
</evidence>
<keyword evidence="5 7" id="KW-0472">Membrane</keyword>
<evidence type="ECO:0000256" key="3">
    <source>
        <dbReference type="ARBA" id="ARBA00022692"/>
    </source>
</evidence>
<feature type="transmembrane region" description="Helical" evidence="7">
    <location>
        <begin position="27"/>
        <end position="49"/>
    </location>
</feature>
<evidence type="ECO:0000313" key="9">
    <source>
        <dbReference type="Proteomes" id="UP000009328"/>
    </source>
</evidence>